<reference evidence="2 3" key="1">
    <citation type="journal article" date="2012" name="J. Bacteriol.">
        <title>Draft Genome Sequence of Mesorhizobium alhagi CCNWXJ12-2T, a Novel Salt-Resistant Species Isolated from the Desert of Northwestern China.</title>
        <authorList>
            <person name="Zhou M."/>
            <person name="Chen W."/>
            <person name="Chen H."/>
            <person name="Wei G."/>
        </authorList>
    </citation>
    <scope>NUCLEOTIDE SEQUENCE [LARGE SCALE GENOMIC DNA]</scope>
    <source>
        <strain evidence="2 3">CCNWXJ12-2</strain>
    </source>
</reference>
<dbReference type="AlphaFoldDB" id="H0I198"/>
<dbReference type="SUPFAM" id="SSF53474">
    <property type="entry name" value="alpha/beta-Hydrolases"/>
    <property type="match status" value="1"/>
</dbReference>
<name>H0I198_9HYPH</name>
<dbReference type="InterPro" id="IPR029058">
    <property type="entry name" value="AB_hydrolase_fold"/>
</dbReference>
<feature type="region of interest" description="Disordered" evidence="1">
    <location>
        <begin position="174"/>
        <end position="194"/>
    </location>
</feature>
<evidence type="ECO:0000313" key="3">
    <source>
        <dbReference type="Proteomes" id="UP000003250"/>
    </source>
</evidence>
<dbReference type="InterPro" id="IPR051321">
    <property type="entry name" value="PHA/PHB_synthase"/>
</dbReference>
<keyword evidence="3" id="KW-1185">Reference proteome</keyword>
<dbReference type="OrthoDB" id="7208816at2"/>
<dbReference type="PANTHER" id="PTHR36837:SF5">
    <property type="entry name" value="POLY-3-HYDROXYBUTYRATE SYNTHASE"/>
    <property type="match status" value="1"/>
</dbReference>
<organism evidence="2 3">
    <name type="scientific">Mesorhizobium alhagi CCNWXJ12-2</name>
    <dbReference type="NCBI Taxonomy" id="1107882"/>
    <lineage>
        <taxon>Bacteria</taxon>
        <taxon>Pseudomonadati</taxon>
        <taxon>Pseudomonadota</taxon>
        <taxon>Alphaproteobacteria</taxon>
        <taxon>Hyphomicrobiales</taxon>
        <taxon>Phyllobacteriaceae</taxon>
        <taxon>Allomesorhizobium</taxon>
    </lineage>
</organism>
<sequence>MARSGGERLKSPSLYAAQLDFKEPGELGLFVDEGQVSMLEDLMWSEGFLDQRRMAGAFRMLRSQDIVWSRIVRKYLMGERAPMSDLMAWNADATRLALRSEYLRRLYLNNDFAQGRWKADGQPVHVEDIRVPVFAVGTVTDHVAPWRSVFRLTHLLDTEVDFVLTPGGHNAGVLSEPGHRARSYKHLRQAGQPR</sequence>
<dbReference type="Proteomes" id="UP000003250">
    <property type="component" value="Unassembled WGS sequence"/>
</dbReference>
<dbReference type="RefSeq" id="WP_008839805.1">
    <property type="nucleotide sequence ID" value="NZ_AHAM01000278.1"/>
</dbReference>
<proteinExistence type="predicted"/>
<dbReference type="EMBL" id="AHAM01000278">
    <property type="protein sequence ID" value="EHK53260.1"/>
    <property type="molecule type" value="Genomic_DNA"/>
</dbReference>
<protein>
    <submittedName>
        <fullName evidence="2">Poly(3-hydroxyalkanoate) polymerase</fullName>
    </submittedName>
</protein>
<accession>H0I198</accession>
<evidence type="ECO:0000313" key="2">
    <source>
        <dbReference type="EMBL" id="EHK53260.1"/>
    </source>
</evidence>
<evidence type="ECO:0000256" key="1">
    <source>
        <dbReference type="SAM" id="MobiDB-lite"/>
    </source>
</evidence>
<dbReference type="PATRIC" id="fig|1107882.3.peg.6031"/>
<gene>
    <name evidence="2" type="ORF">MAXJ12_31177</name>
</gene>
<dbReference type="PANTHER" id="PTHR36837">
    <property type="entry name" value="POLY(3-HYDROXYALKANOATE) POLYMERASE SUBUNIT PHAC"/>
    <property type="match status" value="1"/>
</dbReference>